<evidence type="ECO:0000313" key="1">
    <source>
        <dbReference type="EMBL" id="TWU17658.1"/>
    </source>
</evidence>
<dbReference type="EMBL" id="SJPT01000010">
    <property type="protein sequence ID" value="TWU17658.1"/>
    <property type="molecule type" value="Genomic_DNA"/>
</dbReference>
<evidence type="ECO:0008006" key="3">
    <source>
        <dbReference type="Google" id="ProtNLM"/>
    </source>
</evidence>
<comment type="caution">
    <text evidence="1">The sequence shown here is derived from an EMBL/GenBank/DDBJ whole genome shotgun (WGS) entry which is preliminary data.</text>
</comment>
<sequence>MNQTSSFNALRFDARLVALGFLVFACLGCSESTQREGMVKIKGLVQVDGAPAEGVLMTLHPQTGDASISTGTTGEDGSLQISTYTLGDGAPAGDYIVTFTWGKYDRVKRAYLGDELGGRYASPKKSEVVWKVSAGEEFDAGTIDLKR</sequence>
<dbReference type="SUPFAM" id="SSF49472">
    <property type="entry name" value="Transthyretin (synonym: prealbumin)"/>
    <property type="match status" value="1"/>
</dbReference>
<accession>A0A5C6C0J3</accession>
<dbReference type="Proteomes" id="UP000316304">
    <property type="component" value="Unassembled WGS sequence"/>
</dbReference>
<gene>
    <name evidence="1" type="ORF">Pla52o_48730</name>
</gene>
<proteinExistence type="predicted"/>
<organism evidence="1 2">
    <name type="scientific">Novipirellula galeiformis</name>
    <dbReference type="NCBI Taxonomy" id="2528004"/>
    <lineage>
        <taxon>Bacteria</taxon>
        <taxon>Pseudomonadati</taxon>
        <taxon>Planctomycetota</taxon>
        <taxon>Planctomycetia</taxon>
        <taxon>Pirellulales</taxon>
        <taxon>Pirellulaceae</taxon>
        <taxon>Novipirellula</taxon>
    </lineage>
</organism>
<protein>
    <recommendedName>
        <fullName evidence="3">Carboxypeptidase regulatory-like domain-containing protein</fullName>
    </recommendedName>
</protein>
<dbReference type="InterPro" id="IPR036817">
    <property type="entry name" value="Transthyretin/HIU_hydrolase_sf"/>
</dbReference>
<reference evidence="1 2" key="1">
    <citation type="submission" date="2019-02" db="EMBL/GenBank/DDBJ databases">
        <title>Deep-cultivation of Planctomycetes and their phenomic and genomic characterization uncovers novel biology.</title>
        <authorList>
            <person name="Wiegand S."/>
            <person name="Jogler M."/>
            <person name="Boedeker C."/>
            <person name="Pinto D."/>
            <person name="Vollmers J."/>
            <person name="Rivas-Marin E."/>
            <person name="Kohn T."/>
            <person name="Peeters S.H."/>
            <person name="Heuer A."/>
            <person name="Rast P."/>
            <person name="Oberbeckmann S."/>
            <person name="Bunk B."/>
            <person name="Jeske O."/>
            <person name="Meyerdierks A."/>
            <person name="Storesund J.E."/>
            <person name="Kallscheuer N."/>
            <person name="Luecker S."/>
            <person name="Lage O.M."/>
            <person name="Pohl T."/>
            <person name="Merkel B.J."/>
            <person name="Hornburger P."/>
            <person name="Mueller R.-W."/>
            <person name="Bruemmer F."/>
            <person name="Labrenz M."/>
            <person name="Spormann A.M."/>
            <person name="Op Den Camp H."/>
            <person name="Overmann J."/>
            <person name="Amann R."/>
            <person name="Jetten M.S.M."/>
            <person name="Mascher T."/>
            <person name="Medema M.H."/>
            <person name="Devos D.P."/>
            <person name="Kaster A.-K."/>
            <person name="Ovreas L."/>
            <person name="Rohde M."/>
            <person name="Galperin M.Y."/>
            <person name="Jogler C."/>
        </authorList>
    </citation>
    <scope>NUCLEOTIDE SEQUENCE [LARGE SCALE GENOMIC DNA]</scope>
    <source>
        <strain evidence="1 2">Pla52o</strain>
    </source>
</reference>
<dbReference type="AlphaFoldDB" id="A0A5C6C0J3"/>
<name>A0A5C6C0J3_9BACT</name>
<keyword evidence="2" id="KW-1185">Reference proteome</keyword>
<dbReference type="OrthoDB" id="285058at2"/>
<evidence type="ECO:0000313" key="2">
    <source>
        <dbReference type="Proteomes" id="UP000316304"/>
    </source>
</evidence>
<dbReference type="RefSeq" id="WP_146596858.1">
    <property type="nucleotide sequence ID" value="NZ_SJPT01000010.1"/>
</dbReference>